<name>A0A285CIM7_9BACI</name>
<accession>A0A285CIM7</accession>
<sequence length="345" mass="38375">MLMTIHGSFQIPAHLHAIAPAEFRGLRRDQVRMMVLDRITGQFEHASFKEIGRYLASGDLLVFNNSRTIPAKLKGTQQQGTEFEIRLSRQISDTAWEGLIVGDYDRNRPIKLSEELFAEVIGNGGAEPLVRLSFSKKGLALLNDFYRIGEPIRYEYIHEPWALDVYQTVYAAVPGSVEMPSAGRAFTWQLLQALKASGIRVAFLQLHAGLSYYGNDKWPDPNQHPEVFHIPSSTAKLVTETKESGGRVIAVGTTVVRALETAAVEGKVTGTKGVTKLYVDRGYLLKVVDGLLTGFHEPEASHLDMLTAFIDEEQLKAAYQAAIEEGYLWHEFGDVNLILSKEASL</sequence>
<dbReference type="InterPro" id="IPR036100">
    <property type="entry name" value="QueA_sf"/>
</dbReference>
<dbReference type="InterPro" id="IPR042118">
    <property type="entry name" value="QueA_dom1"/>
</dbReference>
<keyword evidence="3" id="KW-0949">S-adenosyl-L-methionine</keyword>
<dbReference type="Gene3D" id="2.40.10.240">
    <property type="entry name" value="QueA-like"/>
    <property type="match status" value="1"/>
</dbReference>
<proteinExistence type="predicted"/>
<reference evidence="5 6" key="1">
    <citation type="submission" date="2017-08" db="EMBL/GenBank/DDBJ databases">
        <authorList>
            <person name="de Groot N.N."/>
        </authorList>
    </citation>
    <scope>NUCLEOTIDE SEQUENCE [LARGE SCALE GENOMIC DNA]</scope>
    <source>
        <strain evidence="5 6">JC228</strain>
    </source>
</reference>
<dbReference type="Gene3D" id="3.40.1780.10">
    <property type="entry name" value="QueA-like"/>
    <property type="match status" value="1"/>
</dbReference>
<dbReference type="InterPro" id="IPR042119">
    <property type="entry name" value="QueA_dom2"/>
</dbReference>
<dbReference type="AlphaFoldDB" id="A0A285CIM7"/>
<dbReference type="EMBL" id="OAOP01000001">
    <property type="protein sequence ID" value="SNX66856.1"/>
    <property type="molecule type" value="Genomic_DNA"/>
</dbReference>
<gene>
    <name evidence="5" type="ORF">SAMN05877753_101168</name>
</gene>
<dbReference type="PANTHER" id="PTHR30307">
    <property type="entry name" value="S-ADENOSYLMETHIONINE:TRNA RIBOSYLTRANSFERASE-ISOMERASE"/>
    <property type="match status" value="1"/>
</dbReference>
<dbReference type="InterPro" id="IPR003699">
    <property type="entry name" value="QueA"/>
</dbReference>
<evidence type="ECO:0000256" key="2">
    <source>
        <dbReference type="ARBA" id="ARBA00022679"/>
    </source>
</evidence>
<keyword evidence="4" id="KW-0671">Queuosine biosynthesis</keyword>
<evidence type="ECO:0000256" key="3">
    <source>
        <dbReference type="ARBA" id="ARBA00022691"/>
    </source>
</evidence>
<organism evidence="5 6">
    <name type="scientific">Bacillus oleivorans</name>
    <dbReference type="NCBI Taxonomy" id="1448271"/>
    <lineage>
        <taxon>Bacteria</taxon>
        <taxon>Bacillati</taxon>
        <taxon>Bacillota</taxon>
        <taxon>Bacilli</taxon>
        <taxon>Bacillales</taxon>
        <taxon>Bacillaceae</taxon>
        <taxon>Bacillus</taxon>
    </lineage>
</organism>
<evidence type="ECO:0000256" key="4">
    <source>
        <dbReference type="ARBA" id="ARBA00022785"/>
    </source>
</evidence>
<dbReference type="SUPFAM" id="SSF111337">
    <property type="entry name" value="QueA-like"/>
    <property type="match status" value="1"/>
</dbReference>
<keyword evidence="2 5" id="KW-0808">Transferase</keyword>
<evidence type="ECO:0000313" key="6">
    <source>
        <dbReference type="Proteomes" id="UP000219546"/>
    </source>
</evidence>
<evidence type="ECO:0000256" key="1">
    <source>
        <dbReference type="ARBA" id="ARBA00022490"/>
    </source>
</evidence>
<dbReference type="OrthoDB" id="9783887at2"/>
<dbReference type="GO" id="GO:0008616">
    <property type="term" value="P:tRNA queuosine(34) biosynthetic process"/>
    <property type="evidence" value="ECO:0007669"/>
    <property type="project" value="UniProtKB-KW"/>
</dbReference>
<dbReference type="PANTHER" id="PTHR30307:SF0">
    <property type="entry name" value="S-ADENOSYLMETHIONINE:TRNA RIBOSYLTRANSFERASE-ISOMERASE"/>
    <property type="match status" value="1"/>
</dbReference>
<protein>
    <submittedName>
        <fullName evidence="5">S-adenosylmethionine:tRNA ribosyltransferase-isomerase</fullName>
    </submittedName>
</protein>
<dbReference type="Proteomes" id="UP000219546">
    <property type="component" value="Unassembled WGS sequence"/>
</dbReference>
<dbReference type="GO" id="GO:0051075">
    <property type="term" value="F:S-adenosylmethionine:tRNA ribosyltransferase-isomerase activity"/>
    <property type="evidence" value="ECO:0007669"/>
    <property type="project" value="TreeGrafter"/>
</dbReference>
<keyword evidence="6" id="KW-1185">Reference proteome</keyword>
<keyword evidence="1" id="KW-0963">Cytoplasm</keyword>
<dbReference type="Pfam" id="PF02547">
    <property type="entry name" value="Queuosine_synth"/>
    <property type="match status" value="1"/>
</dbReference>
<keyword evidence="5" id="KW-0413">Isomerase</keyword>
<evidence type="ECO:0000313" key="5">
    <source>
        <dbReference type="EMBL" id="SNX66856.1"/>
    </source>
</evidence>
<dbReference type="RefSeq" id="WP_097156705.1">
    <property type="nucleotide sequence ID" value="NZ_JBEPMQ010000012.1"/>
</dbReference>